<dbReference type="Proteomes" id="UP000606730">
    <property type="component" value="Unassembled WGS sequence"/>
</dbReference>
<dbReference type="InterPro" id="IPR036591">
    <property type="entry name" value="YggU-like_sf"/>
</dbReference>
<keyword evidence="4" id="KW-1185">Reference proteome</keyword>
<dbReference type="PANTHER" id="PTHR13420:SF7">
    <property type="entry name" value="UPF0235 PROTEIN C15ORF40"/>
    <property type="match status" value="1"/>
</dbReference>
<sequence length="85" mass="9075">MSDDLSPFATPGRTIEVRVTPKASRNMVSVDGERLKVSVTTVPEGGKANVAVVKLLSKALGVPKSRLELVRGSTSRDKLFRVLGP</sequence>
<protein>
    <recommendedName>
        <fullName evidence="2">UPF0235 protein GCM10011517_14580</fullName>
    </recommendedName>
</protein>
<comment type="caution">
    <text evidence="3">The sequence shown here is derived from an EMBL/GenBank/DDBJ whole genome shotgun (WGS) entry which is preliminary data.</text>
</comment>
<dbReference type="OrthoDB" id="3176309at2"/>
<evidence type="ECO:0000256" key="2">
    <source>
        <dbReference type="HAMAP-Rule" id="MF_00634"/>
    </source>
</evidence>
<proteinExistence type="inferred from homology"/>
<dbReference type="RefSeq" id="WP_095595740.1">
    <property type="nucleotide sequence ID" value="NZ_BMKN01000001.1"/>
</dbReference>
<dbReference type="SMART" id="SM01152">
    <property type="entry name" value="DUF167"/>
    <property type="match status" value="1"/>
</dbReference>
<reference evidence="3" key="1">
    <citation type="journal article" date="2014" name="Int. J. Syst. Evol. Microbiol.">
        <title>Complete genome sequence of Corynebacterium casei LMG S-19264T (=DSM 44701T), isolated from a smear-ripened cheese.</title>
        <authorList>
            <consortium name="US DOE Joint Genome Institute (JGI-PGF)"/>
            <person name="Walter F."/>
            <person name="Albersmeier A."/>
            <person name="Kalinowski J."/>
            <person name="Ruckert C."/>
        </authorList>
    </citation>
    <scope>NUCLEOTIDE SEQUENCE</scope>
    <source>
        <strain evidence="3">CGMCC 1.16012</strain>
    </source>
</reference>
<dbReference type="Pfam" id="PF02594">
    <property type="entry name" value="DUF167"/>
    <property type="match status" value="1"/>
</dbReference>
<organism evidence="3 4">
    <name type="scientific">Actibacterium pelagium</name>
    <dbReference type="NCBI Taxonomy" id="2029103"/>
    <lineage>
        <taxon>Bacteria</taxon>
        <taxon>Pseudomonadati</taxon>
        <taxon>Pseudomonadota</taxon>
        <taxon>Alphaproteobacteria</taxon>
        <taxon>Rhodobacterales</taxon>
        <taxon>Roseobacteraceae</taxon>
        <taxon>Actibacterium</taxon>
    </lineage>
</organism>
<dbReference type="InterPro" id="IPR003746">
    <property type="entry name" value="DUF167"/>
</dbReference>
<reference evidence="3" key="2">
    <citation type="submission" date="2020-09" db="EMBL/GenBank/DDBJ databases">
        <authorList>
            <person name="Sun Q."/>
            <person name="Zhou Y."/>
        </authorList>
    </citation>
    <scope>NUCLEOTIDE SEQUENCE</scope>
    <source>
        <strain evidence="3">CGMCC 1.16012</strain>
    </source>
</reference>
<dbReference type="AlphaFoldDB" id="A0A917AEL9"/>
<evidence type="ECO:0000313" key="4">
    <source>
        <dbReference type="Proteomes" id="UP000606730"/>
    </source>
</evidence>
<comment type="similarity">
    <text evidence="1 2">Belongs to the UPF0235 family.</text>
</comment>
<dbReference type="GO" id="GO:0005737">
    <property type="term" value="C:cytoplasm"/>
    <property type="evidence" value="ECO:0007669"/>
    <property type="project" value="TreeGrafter"/>
</dbReference>
<dbReference type="NCBIfam" id="TIGR00251">
    <property type="entry name" value="DUF167 family protein"/>
    <property type="match status" value="1"/>
</dbReference>
<gene>
    <name evidence="3" type="ORF">GCM10011517_14580</name>
</gene>
<evidence type="ECO:0000313" key="3">
    <source>
        <dbReference type="EMBL" id="GGE47852.1"/>
    </source>
</evidence>
<accession>A0A917AEL9</accession>
<dbReference type="HAMAP" id="MF_00634">
    <property type="entry name" value="UPF0235"/>
    <property type="match status" value="1"/>
</dbReference>
<dbReference type="EMBL" id="BMKN01000001">
    <property type="protein sequence ID" value="GGE47852.1"/>
    <property type="molecule type" value="Genomic_DNA"/>
</dbReference>
<name>A0A917AEL9_9RHOB</name>
<dbReference type="PANTHER" id="PTHR13420">
    <property type="entry name" value="UPF0235 PROTEIN C15ORF40"/>
    <property type="match status" value="1"/>
</dbReference>
<dbReference type="SUPFAM" id="SSF69786">
    <property type="entry name" value="YggU-like"/>
    <property type="match status" value="1"/>
</dbReference>
<dbReference type="Gene3D" id="3.30.1200.10">
    <property type="entry name" value="YggU-like"/>
    <property type="match status" value="1"/>
</dbReference>
<evidence type="ECO:0000256" key="1">
    <source>
        <dbReference type="ARBA" id="ARBA00010364"/>
    </source>
</evidence>